<dbReference type="AlphaFoldDB" id="A0A172U2B8"/>
<reference evidence="4" key="1">
    <citation type="submission" date="2015-01" db="EMBL/GenBank/DDBJ databases">
        <title>Flavisolibacter sp./LCS9/ whole genome sequencing.</title>
        <authorList>
            <person name="Kim M.K."/>
            <person name="Srinivasan S."/>
            <person name="Lee J.-J."/>
        </authorList>
    </citation>
    <scope>NUCLEOTIDE SEQUENCE [LARGE SCALE GENOMIC DNA]</scope>
    <source>
        <strain evidence="4">LCS9</strain>
    </source>
</reference>
<reference evidence="3 4" key="2">
    <citation type="journal article" date="2016" name="Int. J. Syst. Evol. Microbiol.">
        <title>Flavisolibacter tropicus sp. nov., isolated from tropical soil.</title>
        <authorList>
            <person name="Lee J.J."/>
            <person name="Kang M.S."/>
            <person name="Kim G.S."/>
            <person name="Lee C.S."/>
            <person name="Lim S."/>
            <person name="Lee J."/>
            <person name="Roh S.H."/>
            <person name="Kang H."/>
            <person name="Ha J.M."/>
            <person name="Bae S."/>
            <person name="Jung H.Y."/>
            <person name="Kim M.K."/>
        </authorList>
    </citation>
    <scope>NUCLEOTIDE SEQUENCE [LARGE SCALE GENOMIC DNA]</scope>
    <source>
        <strain evidence="3 4">LCS9</strain>
    </source>
</reference>
<evidence type="ECO:0000313" key="4">
    <source>
        <dbReference type="Proteomes" id="UP000077177"/>
    </source>
</evidence>
<dbReference type="STRING" id="1492898.SY85_10845"/>
<dbReference type="OrthoDB" id="9815425at2"/>
<dbReference type="GO" id="GO:0016787">
    <property type="term" value="F:hydrolase activity"/>
    <property type="evidence" value="ECO:0007669"/>
    <property type="project" value="UniProtKB-KW"/>
</dbReference>
<dbReference type="InterPro" id="IPR050300">
    <property type="entry name" value="GDXG_lipolytic_enzyme"/>
</dbReference>
<sequence>MASSQSKLFTILLQMINKKKLLKRQLASRRFDLFSCPEPPVSLSKTCQVYRFQVKGRNVFRLQPKGKSSSKHILYLHGGAYIQSFVRFHWYFLAALVNAVNCTITVPDYPLAPAYTYTDSFAMVLDLYRQLLSAVDTNDLIIMGDSSGGGFALALAQKIRDEHIPQASQIILLSPWLDITLSNPDINDLDPVDPFLEKESLQQAGKLYAGDTNPDHYLLSPINGDIEHLGKMTVFAGSKEILVADARKLKSLADSKGVDLTYFEYADMFHAWMLLRFPEAKKARQQIIDLIGRS</sequence>
<keyword evidence="1" id="KW-0378">Hydrolase</keyword>
<dbReference type="Gene3D" id="3.40.50.1820">
    <property type="entry name" value="alpha/beta hydrolase"/>
    <property type="match status" value="1"/>
</dbReference>
<evidence type="ECO:0000313" key="3">
    <source>
        <dbReference type="EMBL" id="ANE53426.1"/>
    </source>
</evidence>
<dbReference type="PANTHER" id="PTHR48081:SF8">
    <property type="entry name" value="ALPHA_BETA HYDROLASE FOLD-3 DOMAIN-CONTAINING PROTEIN-RELATED"/>
    <property type="match status" value="1"/>
</dbReference>
<protein>
    <recommendedName>
        <fullName evidence="2">Alpha/beta hydrolase fold-3 domain-containing protein</fullName>
    </recommendedName>
</protein>
<dbReference type="EMBL" id="CP011390">
    <property type="protein sequence ID" value="ANE53426.1"/>
    <property type="molecule type" value="Genomic_DNA"/>
</dbReference>
<evidence type="ECO:0000256" key="1">
    <source>
        <dbReference type="ARBA" id="ARBA00022801"/>
    </source>
</evidence>
<gene>
    <name evidence="3" type="ORF">SY85_10845</name>
</gene>
<dbReference type="Pfam" id="PF07859">
    <property type="entry name" value="Abhydrolase_3"/>
    <property type="match status" value="1"/>
</dbReference>
<dbReference type="SUPFAM" id="SSF53474">
    <property type="entry name" value="alpha/beta-Hydrolases"/>
    <property type="match status" value="1"/>
</dbReference>
<dbReference type="Proteomes" id="UP000077177">
    <property type="component" value="Chromosome"/>
</dbReference>
<feature type="domain" description="Alpha/beta hydrolase fold-3" evidence="2">
    <location>
        <begin position="73"/>
        <end position="273"/>
    </location>
</feature>
<dbReference type="KEGG" id="fla:SY85_10845"/>
<proteinExistence type="predicted"/>
<dbReference type="RefSeq" id="WP_066409608.1">
    <property type="nucleotide sequence ID" value="NZ_CP011390.1"/>
</dbReference>
<name>A0A172U2B8_9BACT</name>
<dbReference type="InterPro" id="IPR013094">
    <property type="entry name" value="AB_hydrolase_3"/>
</dbReference>
<accession>A0A172U2B8</accession>
<dbReference type="PANTHER" id="PTHR48081">
    <property type="entry name" value="AB HYDROLASE SUPERFAMILY PROTEIN C4A8.06C"/>
    <property type="match status" value="1"/>
</dbReference>
<dbReference type="InterPro" id="IPR029058">
    <property type="entry name" value="AB_hydrolase_fold"/>
</dbReference>
<evidence type="ECO:0000259" key="2">
    <source>
        <dbReference type="Pfam" id="PF07859"/>
    </source>
</evidence>
<keyword evidence="4" id="KW-1185">Reference proteome</keyword>
<organism evidence="3 4">
    <name type="scientific">Flavisolibacter tropicus</name>
    <dbReference type="NCBI Taxonomy" id="1492898"/>
    <lineage>
        <taxon>Bacteria</taxon>
        <taxon>Pseudomonadati</taxon>
        <taxon>Bacteroidota</taxon>
        <taxon>Chitinophagia</taxon>
        <taxon>Chitinophagales</taxon>
        <taxon>Chitinophagaceae</taxon>
        <taxon>Flavisolibacter</taxon>
    </lineage>
</organism>